<keyword evidence="2" id="KW-1185">Reference proteome</keyword>
<sequence length="83" mass="9236">MDDVLDEILINNGVVEALLKSPVFQELEVANDLNFGILIKVVEPIGSPPSSHAPFILAKGATAPQKLYQQKRIRYTKKEIKSF</sequence>
<gene>
    <name evidence="1" type="ORF">LLUT_LOCUS1110</name>
</gene>
<evidence type="ECO:0000313" key="1">
    <source>
        <dbReference type="EMBL" id="CAL0300050.1"/>
    </source>
</evidence>
<dbReference type="Proteomes" id="UP001497480">
    <property type="component" value="Unassembled WGS sequence"/>
</dbReference>
<evidence type="ECO:0000313" key="2">
    <source>
        <dbReference type="Proteomes" id="UP001497480"/>
    </source>
</evidence>
<protein>
    <submittedName>
        <fullName evidence="1">Uncharacterized protein</fullName>
    </submittedName>
</protein>
<dbReference type="EMBL" id="CAXHTB010000001">
    <property type="protein sequence ID" value="CAL0300050.1"/>
    <property type="molecule type" value="Genomic_DNA"/>
</dbReference>
<accession>A0AAV1VSQ6</accession>
<dbReference type="AlphaFoldDB" id="A0AAV1VSQ6"/>
<organism evidence="1 2">
    <name type="scientific">Lupinus luteus</name>
    <name type="common">European yellow lupine</name>
    <dbReference type="NCBI Taxonomy" id="3873"/>
    <lineage>
        <taxon>Eukaryota</taxon>
        <taxon>Viridiplantae</taxon>
        <taxon>Streptophyta</taxon>
        <taxon>Embryophyta</taxon>
        <taxon>Tracheophyta</taxon>
        <taxon>Spermatophyta</taxon>
        <taxon>Magnoliopsida</taxon>
        <taxon>eudicotyledons</taxon>
        <taxon>Gunneridae</taxon>
        <taxon>Pentapetalae</taxon>
        <taxon>rosids</taxon>
        <taxon>fabids</taxon>
        <taxon>Fabales</taxon>
        <taxon>Fabaceae</taxon>
        <taxon>Papilionoideae</taxon>
        <taxon>50 kb inversion clade</taxon>
        <taxon>genistoids sensu lato</taxon>
        <taxon>core genistoids</taxon>
        <taxon>Genisteae</taxon>
        <taxon>Lupinus</taxon>
    </lineage>
</organism>
<comment type="caution">
    <text evidence="1">The sequence shown here is derived from an EMBL/GenBank/DDBJ whole genome shotgun (WGS) entry which is preliminary data.</text>
</comment>
<proteinExistence type="predicted"/>
<reference evidence="1 2" key="1">
    <citation type="submission" date="2024-03" db="EMBL/GenBank/DDBJ databases">
        <authorList>
            <person name="Martinez-Hernandez J."/>
        </authorList>
    </citation>
    <scope>NUCLEOTIDE SEQUENCE [LARGE SCALE GENOMIC DNA]</scope>
</reference>
<name>A0AAV1VSQ6_LUPLU</name>